<dbReference type="PANTHER" id="PTHR45784">
    <property type="entry name" value="C-TYPE LECTIN DOMAIN FAMILY 20 MEMBER A-RELATED"/>
    <property type="match status" value="1"/>
</dbReference>
<evidence type="ECO:0000259" key="3">
    <source>
        <dbReference type="PROSITE" id="PS50041"/>
    </source>
</evidence>
<dbReference type="InterPro" id="IPR018378">
    <property type="entry name" value="C-type_lectin_CS"/>
</dbReference>
<dbReference type="InterPro" id="IPR016186">
    <property type="entry name" value="C-type_lectin-like/link_sf"/>
</dbReference>
<evidence type="ECO:0000313" key="4">
    <source>
        <dbReference type="EMBL" id="CAG6013901.1"/>
    </source>
</evidence>
<dbReference type="OrthoDB" id="7357196at2759"/>
<evidence type="ECO:0000256" key="2">
    <source>
        <dbReference type="SAM" id="SignalP"/>
    </source>
</evidence>
<sequence length="1460" mass="169495">MDLFMTLIIVLSSGLTLSSCSQPPPRQYHYVSTPKNWTEARQFCREKYTDLATFDNMDDISRLKADFSYSLAWIGLWDDPENWKTSMGSDTNSWRWSATGETSRTGYQSWEYGRPIYTDEKNLCVLIHSDTSWHDYTCKTTEKFICYNVSENNKKNYFHIPTKKTWQSAQQYCRENFTDLAMIENEAENTEAIRGKPDTGYYWIGLPLSSCSQPPPRQYHYVSTPKSWTEARQFCREKYTDLATFDSMDDLSRLKADFSYSWAWIGLWDDPENWKTSMGSDTNSWRWSATGETSRTGYQNWEPLQPDYWKAQETCVLTQNNKKNYFHIPTSKTWQSAQQHCREHFTDLAMIENEAENTEAFKATPGTGSYWIGTPGLGLTGAKAPSGIWHHTKNNVNGQQHCGEENPQHEWGDDYCYVKKPFICHQVSENYKKNFFHIPTSKTWQSAQQHCREHFTDLAMIENEAENTEADNAKPGGSFYWIGLYRNPWTWSDRSQSSFRNWQPGGLNNAGDQQHCITENTDHEWADEDCGVKWPFICNQVLRRNTVFRMTTETDVDLSDPDIQSQVLQKFPHSYCLVLISLIPSKMEALLRSRGLTDFKLRWKLQSGKKDKDQCAKQECDTGLPLSSCSRPPTRQYIIFDWPKSWTEARQFCREKYTDLATFDSMDDISRLKADFSYSWAWIGLWDDPENWKTSMGNDTNSWRWSATGEKGRTGYQNWASGEPDYAYGNETCTAIGNGFWQDKDCEVTAEFLCFNGLPLSTCSQPPPRQYHYIPREMSWTKARQFCREKYTDLATFDSMDDLSRLKADFSYSWAWIGLWDDPENWKTSMGNDTNSWRWSATGETSSTGYQNWGSEEPNYYGANQKCVVIGDGALWLDDTCETKREFICFNAVSENNKKNYFHIPTSETWQSAQQHCRKHFTDLAMIENEAENTEANNAKPGGSFYWIGLYRNPWTWSDRSQSSFRNWQPGGMNNVFGAQHCITENADHEWADENCGAEWPFVCHQVVGPSTVVRMTTEADVDLSDPHIQSQVLQKVNHFCLSWDFSAETKALKAASSIPFQMEALLRARGLTDVKLHSCSQPPLRQYHYVPTEMSWTEARQFCREKYTDLATFDSMDDLSRLKSDFSYSWAWIGLWDDPENWKTSMGSDTNSWRWSATGETSRTGYQNWYPGEPDYDWAEETCAVMGGFGLWNDVSCDVQRPFLCHNGLPLSYCSQPPLRQYHYVPTEMSWTEARQFCREKYTDLATFDSMDDLSRLKADFSYSWAWIGLWDDPENWKTSIGSDTNSWRWSATGETSRTGYQNWYPGEPDYDWAEETCAVMGGFGLWNDVSCDVQRPFLCHNVSENNKKNYFHIPTSKTWQSAQQHCREHFTDLAMIENEAENTEADNAKTGMLFHWIGLYRNPWTWSDRSQSSFRNWQPGGLNNVFGAQHCITENTDHEWADEDCGAKWPFICHQGCC</sequence>
<accession>A0A8S4BUC2</accession>
<dbReference type="SMART" id="SM00034">
    <property type="entry name" value="CLECT"/>
    <property type="match status" value="9"/>
</dbReference>
<feature type="domain" description="C-type lectin" evidence="3">
    <location>
        <begin position="28"/>
        <end position="147"/>
    </location>
</feature>
<feature type="domain" description="C-type lectin" evidence="3">
    <location>
        <begin position="1088"/>
        <end position="1207"/>
    </location>
</feature>
<reference evidence="4" key="1">
    <citation type="submission" date="2021-05" db="EMBL/GenBank/DDBJ databases">
        <authorList>
            <person name="Tigano A."/>
        </authorList>
    </citation>
    <scope>NUCLEOTIDE SEQUENCE</scope>
</reference>
<keyword evidence="2" id="KW-0732">Signal</keyword>
<feature type="domain" description="C-type lectin" evidence="3">
    <location>
        <begin position="219"/>
        <end position="336"/>
    </location>
</feature>
<organism evidence="4 5">
    <name type="scientific">Menidia menidia</name>
    <name type="common">Atlantic silverside</name>
    <dbReference type="NCBI Taxonomy" id="238744"/>
    <lineage>
        <taxon>Eukaryota</taxon>
        <taxon>Metazoa</taxon>
        <taxon>Chordata</taxon>
        <taxon>Craniata</taxon>
        <taxon>Vertebrata</taxon>
        <taxon>Euteleostomi</taxon>
        <taxon>Actinopterygii</taxon>
        <taxon>Neopterygii</taxon>
        <taxon>Teleostei</taxon>
        <taxon>Neoteleostei</taxon>
        <taxon>Acanthomorphata</taxon>
        <taxon>Ovalentaria</taxon>
        <taxon>Atherinomorphae</taxon>
        <taxon>Atheriniformes</taxon>
        <taxon>Atherinopsidae</taxon>
        <taxon>Menidiinae</taxon>
        <taxon>Menidia</taxon>
    </lineage>
</organism>
<dbReference type="Gene3D" id="3.10.100.10">
    <property type="entry name" value="Mannose-Binding Protein A, subunit A"/>
    <property type="match status" value="11"/>
</dbReference>
<dbReference type="Pfam" id="PF00059">
    <property type="entry name" value="Lectin_C"/>
    <property type="match status" value="11"/>
</dbReference>
<gene>
    <name evidence="4" type="ORF">MMEN_LOCUS19208</name>
</gene>
<dbReference type="EMBL" id="CAJRST010038888">
    <property type="protein sequence ID" value="CAG6013901.1"/>
    <property type="molecule type" value="Genomic_DNA"/>
</dbReference>
<feature type="domain" description="C-type lectin" evidence="3">
    <location>
        <begin position="431"/>
        <end position="539"/>
    </location>
</feature>
<feature type="chain" id="PRO_5035733226" evidence="2">
    <location>
        <begin position="21"/>
        <end position="1460"/>
    </location>
</feature>
<keyword evidence="1" id="KW-1015">Disulfide bond</keyword>
<dbReference type="PANTHER" id="PTHR45784:SF3">
    <property type="entry name" value="C-TYPE LECTIN DOMAIN FAMILY 4 MEMBER K-LIKE-RELATED"/>
    <property type="match status" value="1"/>
</dbReference>
<dbReference type="SUPFAM" id="SSF56436">
    <property type="entry name" value="C-type lectin-like"/>
    <property type="match status" value="11"/>
</dbReference>
<feature type="domain" description="C-type lectin" evidence="3">
    <location>
        <begin position="896"/>
        <end position="1005"/>
    </location>
</feature>
<feature type="domain" description="C-type lectin" evidence="3">
    <location>
        <begin position="1223"/>
        <end position="1342"/>
    </location>
</feature>
<dbReference type="InterPro" id="IPR001304">
    <property type="entry name" value="C-type_lectin-like"/>
</dbReference>
<proteinExistence type="predicted"/>
<protein>
    <submittedName>
        <fullName evidence="4">(Atlantic silverside) hypothetical protein</fullName>
    </submittedName>
</protein>
<dbReference type="PROSITE" id="PS50041">
    <property type="entry name" value="C_TYPE_LECTIN_2"/>
    <property type="match status" value="10"/>
</dbReference>
<comment type="caution">
    <text evidence="4">The sequence shown here is derived from an EMBL/GenBank/DDBJ whole genome shotgun (WGS) entry which is preliminary data.</text>
</comment>
<feature type="domain" description="C-type lectin" evidence="3">
    <location>
        <begin position="771"/>
        <end position="890"/>
    </location>
</feature>
<feature type="domain" description="C-type lectin" evidence="3">
    <location>
        <begin position="637"/>
        <end position="755"/>
    </location>
</feature>
<evidence type="ECO:0000256" key="1">
    <source>
        <dbReference type="ARBA" id="ARBA00023157"/>
    </source>
</evidence>
<feature type="non-terminal residue" evidence="4">
    <location>
        <position position="1"/>
    </location>
</feature>
<evidence type="ECO:0000313" key="5">
    <source>
        <dbReference type="Proteomes" id="UP000677803"/>
    </source>
</evidence>
<feature type="domain" description="C-type lectin" evidence="3">
    <location>
        <begin position="1347"/>
        <end position="1456"/>
    </location>
</feature>
<feature type="domain" description="C-type lectin" evidence="3">
    <location>
        <begin position="337"/>
        <end position="425"/>
    </location>
</feature>
<dbReference type="PROSITE" id="PS00615">
    <property type="entry name" value="C_TYPE_LECTIN_1"/>
    <property type="match status" value="9"/>
</dbReference>
<keyword evidence="5" id="KW-1185">Reference proteome</keyword>
<feature type="signal peptide" evidence="2">
    <location>
        <begin position="1"/>
        <end position="20"/>
    </location>
</feature>
<dbReference type="InterPro" id="IPR016187">
    <property type="entry name" value="CTDL_fold"/>
</dbReference>
<name>A0A8S4BUC2_9TELE</name>
<dbReference type="Proteomes" id="UP000677803">
    <property type="component" value="Unassembled WGS sequence"/>
</dbReference>